<reference evidence="1 2" key="1">
    <citation type="submission" date="2019-02" db="EMBL/GenBank/DDBJ databases">
        <title>Deep-cultivation of Planctomycetes and their phenomic and genomic characterization uncovers novel biology.</title>
        <authorList>
            <person name="Wiegand S."/>
            <person name="Jogler M."/>
            <person name="Boedeker C."/>
            <person name="Pinto D."/>
            <person name="Vollmers J."/>
            <person name="Rivas-Marin E."/>
            <person name="Kohn T."/>
            <person name="Peeters S.H."/>
            <person name="Heuer A."/>
            <person name="Rast P."/>
            <person name="Oberbeckmann S."/>
            <person name="Bunk B."/>
            <person name="Jeske O."/>
            <person name="Meyerdierks A."/>
            <person name="Storesund J.E."/>
            <person name="Kallscheuer N."/>
            <person name="Luecker S."/>
            <person name="Lage O.M."/>
            <person name="Pohl T."/>
            <person name="Merkel B.J."/>
            <person name="Hornburger P."/>
            <person name="Mueller R.-W."/>
            <person name="Bruemmer F."/>
            <person name="Labrenz M."/>
            <person name="Spormann A.M."/>
            <person name="Op Den Camp H."/>
            <person name="Overmann J."/>
            <person name="Amann R."/>
            <person name="Jetten M.S.M."/>
            <person name="Mascher T."/>
            <person name="Medema M.H."/>
            <person name="Devos D.P."/>
            <person name="Kaster A.-K."/>
            <person name="Ovreas L."/>
            <person name="Rohde M."/>
            <person name="Galperin M.Y."/>
            <person name="Jogler C."/>
        </authorList>
    </citation>
    <scope>NUCLEOTIDE SEQUENCE [LARGE SCALE GENOMIC DNA]</scope>
    <source>
        <strain evidence="1 2">Poly51</strain>
    </source>
</reference>
<proteinExistence type="predicted"/>
<dbReference type="AlphaFoldDB" id="A0A5C6FEH9"/>
<dbReference type="Proteomes" id="UP000318288">
    <property type="component" value="Unassembled WGS sequence"/>
</dbReference>
<name>A0A5C6FEH9_9BACT</name>
<sequence>MPSLSTRQPETCHRCHRRLNSYGQYEQDTSLYINKDTGQYFIVESEEFVSGPDVRCSHQVKPLTQQELEALVSTDAELAKKCQQMTAESP</sequence>
<evidence type="ECO:0000313" key="1">
    <source>
        <dbReference type="EMBL" id="TWU58516.1"/>
    </source>
</evidence>
<keyword evidence="2" id="KW-1185">Reference proteome</keyword>
<accession>A0A5C6FEH9</accession>
<organism evidence="1 2">
    <name type="scientific">Rubripirellula tenax</name>
    <dbReference type="NCBI Taxonomy" id="2528015"/>
    <lineage>
        <taxon>Bacteria</taxon>
        <taxon>Pseudomonadati</taxon>
        <taxon>Planctomycetota</taxon>
        <taxon>Planctomycetia</taxon>
        <taxon>Pirellulales</taxon>
        <taxon>Pirellulaceae</taxon>
        <taxon>Rubripirellula</taxon>
    </lineage>
</organism>
<comment type="caution">
    <text evidence="1">The sequence shown here is derived from an EMBL/GenBank/DDBJ whole genome shotgun (WGS) entry which is preliminary data.</text>
</comment>
<gene>
    <name evidence="1" type="ORF">Poly51_12950</name>
</gene>
<protein>
    <submittedName>
        <fullName evidence="1">Uncharacterized protein</fullName>
    </submittedName>
</protein>
<evidence type="ECO:0000313" key="2">
    <source>
        <dbReference type="Proteomes" id="UP000318288"/>
    </source>
</evidence>
<dbReference type="EMBL" id="SJPW01000002">
    <property type="protein sequence ID" value="TWU58516.1"/>
    <property type="molecule type" value="Genomic_DNA"/>
</dbReference>